<evidence type="ECO:0000256" key="1">
    <source>
        <dbReference type="ARBA" id="ARBA00013029"/>
    </source>
</evidence>
<dbReference type="KEGG" id="dpx:DAPPUDRAFT_117034"/>
<dbReference type="PANTHER" id="PTHR11985">
    <property type="entry name" value="GLYCEROL-3-PHOSPHATE DEHYDROGENASE"/>
    <property type="match status" value="1"/>
</dbReference>
<dbReference type="AlphaFoldDB" id="E9HRB0"/>
<keyword evidence="4" id="KW-0560">Oxidoreductase</keyword>
<dbReference type="OrthoDB" id="264015at2759"/>
<dbReference type="eggNOG" id="KOG0042">
    <property type="taxonomic scope" value="Eukaryota"/>
</dbReference>
<keyword evidence="3" id="KW-0274">FAD</keyword>
<dbReference type="InParanoid" id="E9HRB0"/>
<dbReference type="STRING" id="6669.E9HRB0"/>
<name>E9HRB0_DAPPU</name>
<evidence type="ECO:0000256" key="4">
    <source>
        <dbReference type="ARBA" id="ARBA00023002"/>
    </source>
</evidence>
<evidence type="ECO:0000256" key="5">
    <source>
        <dbReference type="SAM" id="MobiDB-lite"/>
    </source>
</evidence>
<sequence>MSGWPDDWTATVSGARVRDEITGKEWKIRAKCVINPKGPFTDSIREMDQQAHQGESISGDLMHEIVREVDVILNKGLIELDEFLQLMAHIKSGCVTNSHYDQLEQEEQENAEEEESNWKTIPVESKKEAI</sequence>
<accession>E9HRB0</accession>
<dbReference type="InterPro" id="IPR036188">
    <property type="entry name" value="FAD/NAD-bd_sf"/>
</dbReference>
<evidence type="ECO:0000313" key="7">
    <source>
        <dbReference type="Proteomes" id="UP000000305"/>
    </source>
</evidence>
<proteinExistence type="predicted"/>
<evidence type="ECO:0000256" key="2">
    <source>
        <dbReference type="ARBA" id="ARBA00022630"/>
    </source>
</evidence>
<dbReference type="Gene3D" id="3.50.50.60">
    <property type="entry name" value="FAD/NAD(P)-binding domain"/>
    <property type="match status" value="1"/>
</dbReference>
<dbReference type="InterPro" id="IPR000447">
    <property type="entry name" value="G3P_DH_FAD-dep"/>
</dbReference>
<organism evidence="6 7">
    <name type="scientific">Daphnia pulex</name>
    <name type="common">Water flea</name>
    <dbReference type="NCBI Taxonomy" id="6669"/>
    <lineage>
        <taxon>Eukaryota</taxon>
        <taxon>Metazoa</taxon>
        <taxon>Ecdysozoa</taxon>
        <taxon>Arthropoda</taxon>
        <taxon>Crustacea</taxon>
        <taxon>Branchiopoda</taxon>
        <taxon>Diplostraca</taxon>
        <taxon>Cladocera</taxon>
        <taxon>Anomopoda</taxon>
        <taxon>Daphniidae</taxon>
        <taxon>Daphnia</taxon>
    </lineage>
</organism>
<reference evidence="6 7" key="1">
    <citation type="journal article" date="2011" name="Science">
        <title>The ecoresponsive genome of Daphnia pulex.</title>
        <authorList>
            <person name="Colbourne J.K."/>
            <person name="Pfrender M.E."/>
            <person name="Gilbert D."/>
            <person name="Thomas W.K."/>
            <person name="Tucker A."/>
            <person name="Oakley T.H."/>
            <person name="Tokishita S."/>
            <person name="Aerts A."/>
            <person name="Arnold G.J."/>
            <person name="Basu M.K."/>
            <person name="Bauer D.J."/>
            <person name="Caceres C.E."/>
            <person name="Carmel L."/>
            <person name="Casola C."/>
            <person name="Choi J.H."/>
            <person name="Detter J.C."/>
            <person name="Dong Q."/>
            <person name="Dusheyko S."/>
            <person name="Eads B.D."/>
            <person name="Frohlich T."/>
            <person name="Geiler-Samerotte K.A."/>
            <person name="Gerlach D."/>
            <person name="Hatcher P."/>
            <person name="Jogdeo S."/>
            <person name="Krijgsveld J."/>
            <person name="Kriventseva E.V."/>
            <person name="Kultz D."/>
            <person name="Laforsch C."/>
            <person name="Lindquist E."/>
            <person name="Lopez J."/>
            <person name="Manak J.R."/>
            <person name="Muller J."/>
            <person name="Pangilinan J."/>
            <person name="Patwardhan R.P."/>
            <person name="Pitluck S."/>
            <person name="Pritham E.J."/>
            <person name="Rechtsteiner A."/>
            <person name="Rho M."/>
            <person name="Rogozin I.B."/>
            <person name="Sakarya O."/>
            <person name="Salamov A."/>
            <person name="Schaack S."/>
            <person name="Shapiro H."/>
            <person name="Shiga Y."/>
            <person name="Skalitzky C."/>
            <person name="Smith Z."/>
            <person name="Souvorov A."/>
            <person name="Sung W."/>
            <person name="Tang Z."/>
            <person name="Tsuchiya D."/>
            <person name="Tu H."/>
            <person name="Vos H."/>
            <person name="Wang M."/>
            <person name="Wolf Y.I."/>
            <person name="Yamagata H."/>
            <person name="Yamada T."/>
            <person name="Ye Y."/>
            <person name="Shaw J.R."/>
            <person name="Andrews J."/>
            <person name="Crease T.J."/>
            <person name="Tang H."/>
            <person name="Lucas S.M."/>
            <person name="Robertson H.M."/>
            <person name="Bork P."/>
            <person name="Koonin E.V."/>
            <person name="Zdobnov E.M."/>
            <person name="Grigoriev I.V."/>
            <person name="Lynch M."/>
            <person name="Boore J.L."/>
        </authorList>
    </citation>
    <scope>NUCLEOTIDE SEQUENCE [LARGE SCALE GENOMIC DNA]</scope>
</reference>
<dbReference type="GO" id="GO:0004368">
    <property type="term" value="F:glycerol-3-phosphate dehydrogenase (quinone) activity"/>
    <property type="evidence" value="ECO:0007669"/>
    <property type="project" value="UniProtKB-EC"/>
</dbReference>
<gene>
    <name evidence="6" type="ORF">DAPPUDRAFT_117034</name>
</gene>
<dbReference type="HOGENOM" id="CLU_1940203_0_0_1"/>
<feature type="region of interest" description="Disordered" evidence="5">
    <location>
        <begin position="104"/>
        <end position="130"/>
    </location>
</feature>
<evidence type="ECO:0000313" key="6">
    <source>
        <dbReference type="EMBL" id="EFX65729.1"/>
    </source>
</evidence>
<dbReference type="EMBL" id="GL732733">
    <property type="protein sequence ID" value="EFX65729.1"/>
    <property type="molecule type" value="Genomic_DNA"/>
</dbReference>
<dbReference type="GO" id="GO:0006072">
    <property type="term" value="P:glycerol-3-phosphate metabolic process"/>
    <property type="evidence" value="ECO:0007669"/>
    <property type="project" value="InterPro"/>
</dbReference>
<keyword evidence="7" id="KW-1185">Reference proteome</keyword>
<dbReference type="Proteomes" id="UP000000305">
    <property type="component" value="Unassembled WGS sequence"/>
</dbReference>
<dbReference type="PANTHER" id="PTHR11985:SF15">
    <property type="entry name" value="GLYCEROL-3-PHOSPHATE DEHYDROGENASE, MITOCHONDRIAL"/>
    <property type="match status" value="1"/>
</dbReference>
<protein>
    <recommendedName>
        <fullName evidence="1">glycerol-3-phosphate dehydrogenase</fullName>
        <ecNumber evidence="1">1.1.5.3</ecNumber>
    </recommendedName>
</protein>
<keyword evidence="2" id="KW-0285">Flavoprotein</keyword>
<dbReference type="EC" id="1.1.5.3" evidence="1"/>
<evidence type="ECO:0000256" key="3">
    <source>
        <dbReference type="ARBA" id="ARBA00022827"/>
    </source>
</evidence>
<feature type="compositionally biased region" description="Acidic residues" evidence="5">
    <location>
        <begin position="104"/>
        <end position="115"/>
    </location>
</feature>